<dbReference type="PANTHER" id="PTHR43399:SF4">
    <property type="entry name" value="CELL WALL-ASSOCIATED PROTEASE"/>
    <property type="match status" value="1"/>
</dbReference>
<dbReference type="InterPro" id="IPR051048">
    <property type="entry name" value="Peptidase_S8/S53_subtilisin"/>
</dbReference>
<reference evidence="8 9" key="1">
    <citation type="submission" date="2019-02" db="EMBL/GenBank/DDBJ databases">
        <title>Deep-cultivation of Planctomycetes and their phenomic and genomic characterization uncovers novel biology.</title>
        <authorList>
            <person name="Wiegand S."/>
            <person name="Jogler M."/>
            <person name="Boedeker C."/>
            <person name="Pinto D."/>
            <person name="Vollmers J."/>
            <person name="Rivas-Marin E."/>
            <person name="Kohn T."/>
            <person name="Peeters S.H."/>
            <person name="Heuer A."/>
            <person name="Rast P."/>
            <person name="Oberbeckmann S."/>
            <person name="Bunk B."/>
            <person name="Jeske O."/>
            <person name="Meyerdierks A."/>
            <person name="Storesund J.E."/>
            <person name="Kallscheuer N."/>
            <person name="Luecker S."/>
            <person name="Lage O.M."/>
            <person name="Pohl T."/>
            <person name="Merkel B.J."/>
            <person name="Hornburger P."/>
            <person name="Mueller R.-W."/>
            <person name="Bruemmer F."/>
            <person name="Labrenz M."/>
            <person name="Spormann A.M."/>
            <person name="Op den Camp H."/>
            <person name="Overmann J."/>
            <person name="Amann R."/>
            <person name="Jetten M.S.M."/>
            <person name="Mascher T."/>
            <person name="Medema M.H."/>
            <person name="Devos D.P."/>
            <person name="Kaster A.-K."/>
            <person name="Ovreas L."/>
            <person name="Rohde M."/>
            <person name="Galperin M.Y."/>
            <person name="Jogler C."/>
        </authorList>
    </citation>
    <scope>NUCLEOTIDE SEQUENCE [LARGE SCALE GENOMIC DNA]</scope>
    <source>
        <strain evidence="8 9">Mal33</strain>
    </source>
</reference>
<dbReference type="SUPFAM" id="SSF52743">
    <property type="entry name" value="Subtilisin-like"/>
    <property type="match status" value="1"/>
</dbReference>
<evidence type="ECO:0000256" key="3">
    <source>
        <dbReference type="ARBA" id="ARBA00022801"/>
    </source>
</evidence>
<name>A0A518IU14_9BACT</name>
<feature type="active site" description="Charge relay system" evidence="5">
    <location>
        <position position="317"/>
    </location>
</feature>
<dbReference type="Proteomes" id="UP000316770">
    <property type="component" value="Chromosome"/>
</dbReference>
<gene>
    <name evidence="8" type="primary">aprE</name>
    <name evidence="8" type="ORF">Mal33_25420</name>
</gene>
<dbReference type="InterPro" id="IPR023828">
    <property type="entry name" value="Peptidase_S8_Ser-AS"/>
</dbReference>
<keyword evidence="4 5" id="KW-0720">Serine protease</keyword>
<evidence type="ECO:0000256" key="5">
    <source>
        <dbReference type="PROSITE-ProRule" id="PRU01240"/>
    </source>
</evidence>
<evidence type="ECO:0000256" key="1">
    <source>
        <dbReference type="ARBA" id="ARBA00011073"/>
    </source>
</evidence>
<comment type="similarity">
    <text evidence="1 5 6">Belongs to the peptidase S8 family.</text>
</comment>
<dbReference type="InterPro" id="IPR015500">
    <property type="entry name" value="Peptidase_S8_subtilisin-rel"/>
</dbReference>
<keyword evidence="2 5" id="KW-0645">Protease</keyword>
<protein>
    <submittedName>
        <fullName evidence="8">Subtilisin E</fullName>
        <ecNumber evidence="8">3.4.21.62</ecNumber>
    </submittedName>
</protein>
<dbReference type="Gene3D" id="3.40.50.200">
    <property type="entry name" value="Peptidase S8/S53 domain"/>
    <property type="match status" value="1"/>
</dbReference>
<dbReference type="GO" id="GO:0004252">
    <property type="term" value="F:serine-type endopeptidase activity"/>
    <property type="evidence" value="ECO:0007669"/>
    <property type="project" value="UniProtKB-UniRule"/>
</dbReference>
<evidence type="ECO:0000256" key="4">
    <source>
        <dbReference type="ARBA" id="ARBA00022825"/>
    </source>
</evidence>
<evidence type="ECO:0000313" key="9">
    <source>
        <dbReference type="Proteomes" id="UP000316770"/>
    </source>
</evidence>
<dbReference type="InterPro" id="IPR023827">
    <property type="entry name" value="Peptidase_S8_Asp-AS"/>
</dbReference>
<dbReference type="InterPro" id="IPR036852">
    <property type="entry name" value="Peptidase_S8/S53_dom_sf"/>
</dbReference>
<feature type="active site" description="Charge relay system" evidence="5">
    <location>
        <position position="99"/>
    </location>
</feature>
<dbReference type="PROSITE" id="PS00136">
    <property type="entry name" value="SUBTILASE_ASP"/>
    <property type="match status" value="1"/>
</dbReference>
<evidence type="ECO:0000313" key="8">
    <source>
        <dbReference type="EMBL" id="QDV56550.1"/>
    </source>
</evidence>
<evidence type="ECO:0000259" key="7">
    <source>
        <dbReference type="Pfam" id="PF00082"/>
    </source>
</evidence>
<dbReference type="AlphaFoldDB" id="A0A518IU14"/>
<dbReference type="PROSITE" id="PS51892">
    <property type="entry name" value="SUBTILASE"/>
    <property type="match status" value="1"/>
</dbReference>
<keyword evidence="3 5" id="KW-0378">Hydrolase</keyword>
<feature type="domain" description="Peptidase S8/S53" evidence="7">
    <location>
        <begin position="90"/>
        <end position="355"/>
    </location>
</feature>
<dbReference type="PROSITE" id="PS00138">
    <property type="entry name" value="SUBTILASE_SER"/>
    <property type="match status" value="1"/>
</dbReference>
<dbReference type="InterPro" id="IPR000209">
    <property type="entry name" value="Peptidase_S8/S53_dom"/>
</dbReference>
<dbReference type="InterPro" id="IPR022398">
    <property type="entry name" value="Peptidase_S8_His-AS"/>
</dbReference>
<evidence type="ECO:0000256" key="2">
    <source>
        <dbReference type="ARBA" id="ARBA00022670"/>
    </source>
</evidence>
<dbReference type="PROSITE" id="PS00137">
    <property type="entry name" value="SUBTILASE_HIS"/>
    <property type="match status" value="1"/>
</dbReference>
<sequence>MFAVSFLSRFSLAKLRNMPIPDRRDPLMQGTSRLLRFETRLALSASATADVLMDLWDIDPLAGAQAGDASASQTLMDQAQDIFENYGLDGSGQTVAVIDSGIAYDHVALGGGFGPGYRVVGGWDFAENDANPYDDGPSGFHGTHVAGTLAGSTDSFSGIAPGADLVALRVFDDYGGGNLDWIEDALAWVHENRFAFENPITTVNLSLGSVLPEEMASQIQAQLEDELSLLKADGIMVFAAAGNAFDADAPSQLAYPAASPSVTPVGSISGDGSLSSFSQRTDGILVAPGELVNSSVPDHVLGRDGRIDDFVNATGTSMASPQIAGAAVLVREAMLSAGLETDGDAVLDHLYDTADRSTDDATGLTYYQINLTRAIEQLIADGGGGEEPTEPPAPVDPPAIEPEPIDPIDESMEDLGSVQWTQTELETGRWYTVDAERDGVLSVVRGDESNDALPIVIERVGGDAVVESGTAAQRQYDVNVQAGETIRFRIDSSAGDSLAVEIANLVSVSGDEARFTGTDAADRVEIDLRNDAMLRFGNFEYQFSHGEISNLQILGGGGNDTVDVIGSEAVEKVTLRVGSGEIENASLLVQMSAVEKVAIDGGGGSDRAYLYDSPGNDTLSASPGDTKLSGVGFEHTVTGIHSIYVHATAGGNDTAYLYDSAGDDRLAIRPEFTSLRGDDFLSLVYGFDRVNAYGTAGGNDTADLYDSAGDDRMSANATNAYISGPGYYSQARHFESVVGHATAGGTDHATIYADSADQTLHNIGGLVQLDAGGGAVRAAQGFEIAETFLNGSPIVVTPQALAVEIDSDRIEEPEYRGVVTLDEDPTDLSVSKRANEIMGLAQSRVQGPSDDEDRDLLDQLFAEL</sequence>
<dbReference type="PANTHER" id="PTHR43399">
    <property type="entry name" value="SUBTILISIN-RELATED"/>
    <property type="match status" value="1"/>
</dbReference>
<evidence type="ECO:0000256" key="6">
    <source>
        <dbReference type="RuleBase" id="RU003355"/>
    </source>
</evidence>
<feature type="active site" description="Charge relay system" evidence="5">
    <location>
        <position position="141"/>
    </location>
</feature>
<dbReference type="EC" id="3.4.21.62" evidence="8"/>
<dbReference type="PRINTS" id="PR00723">
    <property type="entry name" value="SUBTILISIN"/>
</dbReference>
<dbReference type="Pfam" id="PF00082">
    <property type="entry name" value="Peptidase_S8"/>
    <property type="match status" value="1"/>
</dbReference>
<dbReference type="EMBL" id="CP036318">
    <property type="protein sequence ID" value="QDV56550.1"/>
    <property type="molecule type" value="Genomic_DNA"/>
</dbReference>
<proteinExistence type="inferred from homology"/>
<dbReference type="GO" id="GO:0006508">
    <property type="term" value="P:proteolysis"/>
    <property type="evidence" value="ECO:0007669"/>
    <property type="project" value="UniProtKB-KW"/>
</dbReference>
<accession>A0A518IU14</accession>
<keyword evidence="9" id="KW-1185">Reference proteome</keyword>
<organism evidence="8 9">
    <name type="scientific">Rosistilla oblonga</name>
    <dbReference type="NCBI Taxonomy" id="2527990"/>
    <lineage>
        <taxon>Bacteria</taxon>
        <taxon>Pseudomonadati</taxon>
        <taxon>Planctomycetota</taxon>
        <taxon>Planctomycetia</taxon>
        <taxon>Pirellulales</taxon>
        <taxon>Pirellulaceae</taxon>
        <taxon>Rosistilla</taxon>
    </lineage>
</organism>